<feature type="domain" description="N-acetyltransferase" evidence="3">
    <location>
        <begin position="5"/>
        <end position="166"/>
    </location>
</feature>
<name>A0ABT6WZ66_9ACTN</name>
<dbReference type="PANTHER" id="PTHR43877:SF1">
    <property type="entry name" value="ACETYLTRANSFERASE"/>
    <property type="match status" value="1"/>
</dbReference>
<dbReference type="Pfam" id="PF00583">
    <property type="entry name" value="Acetyltransf_1"/>
    <property type="match status" value="1"/>
</dbReference>
<protein>
    <submittedName>
        <fullName evidence="4">GNAT family N-acetyltransferase</fullName>
    </submittedName>
</protein>
<keyword evidence="2" id="KW-0012">Acyltransferase</keyword>
<evidence type="ECO:0000313" key="4">
    <source>
        <dbReference type="EMBL" id="MDI6105038.1"/>
    </source>
</evidence>
<comment type="caution">
    <text evidence="4">The sequence shown here is derived from an EMBL/GenBank/DDBJ whole genome shotgun (WGS) entry which is preliminary data.</text>
</comment>
<dbReference type="Gene3D" id="3.40.630.30">
    <property type="match status" value="1"/>
</dbReference>
<dbReference type="SUPFAM" id="SSF55729">
    <property type="entry name" value="Acyl-CoA N-acyltransferases (Nat)"/>
    <property type="match status" value="1"/>
</dbReference>
<proteinExistence type="predicted"/>
<dbReference type="CDD" id="cd04301">
    <property type="entry name" value="NAT_SF"/>
    <property type="match status" value="1"/>
</dbReference>
<sequence length="175" mass="19274">MSTPATVRPARADDAPHMAHVNVRCWQQTYRGLMPDAVLDDPALLTARNRFWTAALSDERYRDNRIAVAERDGRLVGIAMSGPPLDTTPTWTRQLYVLYVYASDHGTGTGPALLNAVLDPHEPAALWVADPNPRAQAFYRKHGFAPDGAGQIEDGVREIRMLRRPAGPEPHPGST</sequence>
<dbReference type="Proteomes" id="UP001241758">
    <property type="component" value="Unassembled WGS sequence"/>
</dbReference>
<evidence type="ECO:0000313" key="5">
    <source>
        <dbReference type="Proteomes" id="UP001241758"/>
    </source>
</evidence>
<dbReference type="PROSITE" id="PS51186">
    <property type="entry name" value="GNAT"/>
    <property type="match status" value="1"/>
</dbReference>
<evidence type="ECO:0000256" key="1">
    <source>
        <dbReference type="ARBA" id="ARBA00022679"/>
    </source>
</evidence>
<gene>
    <name evidence="4" type="ORF">QLQ12_41280</name>
</gene>
<dbReference type="RefSeq" id="WP_282766503.1">
    <property type="nucleotide sequence ID" value="NZ_JASCTH010000040.1"/>
</dbReference>
<dbReference type="EMBL" id="JASCTH010000040">
    <property type="protein sequence ID" value="MDI6105038.1"/>
    <property type="molecule type" value="Genomic_DNA"/>
</dbReference>
<keyword evidence="1" id="KW-0808">Transferase</keyword>
<accession>A0ABT6WZ66</accession>
<organism evidence="4 5">
    <name type="scientific">Actinoplanes sandaracinus</name>
    <dbReference type="NCBI Taxonomy" id="3045177"/>
    <lineage>
        <taxon>Bacteria</taxon>
        <taxon>Bacillati</taxon>
        <taxon>Actinomycetota</taxon>
        <taxon>Actinomycetes</taxon>
        <taxon>Micromonosporales</taxon>
        <taxon>Micromonosporaceae</taxon>
        <taxon>Actinoplanes</taxon>
    </lineage>
</organism>
<dbReference type="InterPro" id="IPR016181">
    <property type="entry name" value="Acyl_CoA_acyltransferase"/>
</dbReference>
<evidence type="ECO:0000259" key="3">
    <source>
        <dbReference type="PROSITE" id="PS51186"/>
    </source>
</evidence>
<evidence type="ECO:0000256" key="2">
    <source>
        <dbReference type="ARBA" id="ARBA00023315"/>
    </source>
</evidence>
<dbReference type="InterPro" id="IPR000182">
    <property type="entry name" value="GNAT_dom"/>
</dbReference>
<dbReference type="InterPro" id="IPR050832">
    <property type="entry name" value="Bact_Acetyltransf"/>
</dbReference>
<dbReference type="PANTHER" id="PTHR43877">
    <property type="entry name" value="AMINOALKYLPHOSPHONATE N-ACETYLTRANSFERASE-RELATED-RELATED"/>
    <property type="match status" value="1"/>
</dbReference>
<reference evidence="4 5" key="1">
    <citation type="submission" date="2023-05" db="EMBL/GenBank/DDBJ databases">
        <title>Actinoplanes sp. NEAU-A12 genome sequencing.</title>
        <authorList>
            <person name="Wang Z.-S."/>
        </authorList>
    </citation>
    <scope>NUCLEOTIDE SEQUENCE [LARGE SCALE GENOMIC DNA]</scope>
    <source>
        <strain evidence="4 5">NEAU-A12</strain>
    </source>
</reference>
<keyword evidence="5" id="KW-1185">Reference proteome</keyword>